<dbReference type="PANTHER" id="PTHR36531:SF6">
    <property type="entry name" value="DNA REPLICATION ATP-DEPENDENT HELICASE_NUCLEASE DNA2"/>
    <property type="match status" value="1"/>
</dbReference>
<gene>
    <name evidence="7" type="ORF">DPMN_055890</name>
</gene>
<evidence type="ECO:0000256" key="6">
    <source>
        <dbReference type="ARBA" id="ARBA00023014"/>
    </source>
</evidence>
<keyword evidence="2" id="KW-0540">Nuclease</keyword>
<dbReference type="GO" id="GO:0004518">
    <property type="term" value="F:nuclease activity"/>
    <property type="evidence" value="ECO:0007669"/>
    <property type="project" value="UniProtKB-KW"/>
</dbReference>
<evidence type="ECO:0000256" key="1">
    <source>
        <dbReference type="ARBA" id="ARBA00001966"/>
    </source>
</evidence>
<keyword evidence="5" id="KW-0408">Iron</keyword>
<dbReference type="InterPro" id="IPR051827">
    <property type="entry name" value="Cas4_exonuclease"/>
</dbReference>
<organism evidence="7 8">
    <name type="scientific">Dreissena polymorpha</name>
    <name type="common">Zebra mussel</name>
    <name type="synonym">Mytilus polymorpha</name>
    <dbReference type="NCBI Taxonomy" id="45954"/>
    <lineage>
        <taxon>Eukaryota</taxon>
        <taxon>Metazoa</taxon>
        <taxon>Spiralia</taxon>
        <taxon>Lophotrochozoa</taxon>
        <taxon>Mollusca</taxon>
        <taxon>Bivalvia</taxon>
        <taxon>Autobranchia</taxon>
        <taxon>Heteroconchia</taxon>
        <taxon>Euheterodonta</taxon>
        <taxon>Imparidentia</taxon>
        <taxon>Neoheterodontei</taxon>
        <taxon>Myida</taxon>
        <taxon>Dreissenoidea</taxon>
        <taxon>Dreissenidae</taxon>
        <taxon>Dreissena</taxon>
    </lineage>
</organism>
<dbReference type="Proteomes" id="UP000828390">
    <property type="component" value="Unassembled WGS sequence"/>
</dbReference>
<evidence type="ECO:0000313" key="8">
    <source>
        <dbReference type="Proteomes" id="UP000828390"/>
    </source>
</evidence>
<dbReference type="PANTHER" id="PTHR36531">
    <property type="entry name" value="CRISPR-ASSOCIATED EXONUCLEASE CAS4"/>
    <property type="match status" value="1"/>
</dbReference>
<dbReference type="GO" id="GO:0046872">
    <property type="term" value="F:metal ion binding"/>
    <property type="evidence" value="ECO:0007669"/>
    <property type="project" value="UniProtKB-KW"/>
</dbReference>
<reference evidence="7" key="2">
    <citation type="submission" date="2020-11" db="EMBL/GenBank/DDBJ databases">
        <authorList>
            <person name="McCartney M.A."/>
            <person name="Auch B."/>
            <person name="Kono T."/>
            <person name="Mallez S."/>
            <person name="Becker A."/>
            <person name="Gohl D.M."/>
            <person name="Silverstein K.A.T."/>
            <person name="Koren S."/>
            <person name="Bechman K.B."/>
            <person name="Herman A."/>
            <person name="Abrahante J.E."/>
            <person name="Garbe J."/>
        </authorList>
    </citation>
    <scope>NUCLEOTIDE SEQUENCE</scope>
    <source>
        <strain evidence="7">Duluth1</strain>
        <tissue evidence="7">Whole animal</tissue>
    </source>
</reference>
<comment type="cofactor">
    <cofactor evidence="1">
        <name>[4Fe-4S] cluster</name>
        <dbReference type="ChEBI" id="CHEBI:49883"/>
    </cofactor>
</comment>
<dbReference type="AlphaFoldDB" id="A0A9D4HR13"/>
<accession>A0A9D4HR13</accession>
<sequence length="172" mass="19360">MMYGDRRKDPKKGLLLYLKEPSMKVIPAEHIHQKGLIQMRNEMAYYISRQVVKTADDTGMTFNLGRLPEPISNTRACQKCPQLINCAIYQREVESRPLTGGAMAGLVNESLGHLTPDHMMYFVQWCLMLDLETQTDQSKKTVANIWCKSSVDREEGGECLGGMVLETGGGQF</sequence>
<proteinExistence type="predicted"/>
<evidence type="ECO:0000256" key="4">
    <source>
        <dbReference type="ARBA" id="ARBA00022801"/>
    </source>
</evidence>
<evidence type="ECO:0000256" key="2">
    <source>
        <dbReference type="ARBA" id="ARBA00022722"/>
    </source>
</evidence>
<keyword evidence="8" id="KW-1185">Reference proteome</keyword>
<dbReference type="GO" id="GO:0051536">
    <property type="term" value="F:iron-sulfur cluster binding"/>
    <property type="evidence" value="ECO:0007669"/>
    <property type="project" value="UniProtKB-KW"/>
</dbReference>
<evidence type="ECO:0000256" key="3">
    <source>
        <dbReference type="ARBA" id="ARBA00022723"/>
    </source>
</evidence>
<keyword evidence="4" id="KW-0378">Hydrolase</keyword>
<keyword evidence="6" id="KW-0411">Iron-sulfur</keyword>
<evidence type="ECO:0000313" key="7">
    <source>
        <dbReference type="EMBL" id="KAH3729912.1"/>
    </source>
</evidence>
<dbReference type="GO" id="GO:0016787">
    <property type="term" value="F:hydrolase activity"/>
    <property type="evidence" value="ECO:0007669"/>
    <property type="project" value="UniProtKB-KW"/>
</dbReference>
<keyword evidence="3" id="KW-0479">Metal-binding</keyword>
<protein>
    <submittedName>
        <fullName evidence="7">Uncharacterized protein</fullName>
    </submittedName>
</protein>
<name>A0A9D4HR13_DREPO</name>
<dbReference type="EMBL" id="JAIWYP010000012">
    <property type="protein sequence ID" value="KAH3729912.1"/>
    <property type="molecule type" value="Genomic_DNA"/>
</dbReference>
<comment type="caution">
    <text evidence="7">The sequence shown here is derived from an EMBL/GenBank/DDBJ whole genome shotgun (WGS) entry which is preliminary data.</text>
</comment>
<evidence type="ECO:0000256" key="5">
    <source>
        <dbReference type="ARBA" id="ARBA00023004"/>
    </source>
</evidence>
<reference evidence="7" key="1">
    <citation type="journal article" date="2019" name="bioRxiv">
        <title>The Genome of the Zebra Mussel, Dreissena polymorpha: A Resource for Invasive Species Research.</title>
        <authorList>
            <person name="McCartney M.A."/>
            <person name="Auch B."/>
            <person name="Kono T."/>
            <person name="Mallez S."/>
            <person name="Zhang Y."/>
            <person name="Obille A."/>
            <person name="Becker A."/>
            <person name="Abrahante J.E."/>
            <person name="Garbe J."/>
            <person name="Badalamenti J.P."/>
            <person name="Herman A."/>
            <person name="Mangelson H."/>
            <person name="Liachko I."/>
            <person name="Sullivan S."/>
            <person name="Sone E.D."/>
            <person name="Koren S."/>
            <person name="Silverstein K.A.T."/>
            <person name="Beckman K.B."/>
            <person name="Gohl D.M."/>
        </authorList>
    </citation>
    <scope>NUCLEOTIDE SEQUENCE</scope>
    <source>
        <strain evidence="7">Duluth1</strain>
        <tissue evidence="7">Whole animal</tissue>
    </source>
</reference>